<dbReference type="PANTHER" id="PTHR30537">
    <property type="entry name" value="HTH-TYPE TRANSCRIPTIONAL REGULATOR"/>
    <property type="match status" value="1"/>
</dbReference>
<keyword evidence="3" id="KW-0238">DNA-binding</keyword>
<evidence type="ECO:0000256" key="3">
    <source>
        <dbReference type="ARBA" id="ARBA00023125"/>
    </source>
</evidence>
<comment type="caution">
    <text evidence="6">The sequence shown here is derived from an EMBL/GenBank/DDBJ whole genome shotgun (WGS) entry which is preliminary data.</text>
</comment>
<dbReference type="Pfam" id="PF03466">
    <property type="entry name" value="LysR_substrate"/>
    <property type="match status" value="1"/>
</dbReference>
<evidence type="ECO:0000256" key="1">
    <source>
        <dbReference type="ARBA" id="ARBA00009437"/>
    </source>
</evidence>
<dbReference type="Gene3D" id="3.40.190.10">
    <property type="entry name" value="Periplasmic binding protein-like II"/>
    <property type="match status" value="2"/>
</dbReference>
<dbReference type="SUPFAM" id="SSF53850">
    <property type="entry name" value="Periplasmic binding protein-like II"/>
    <property type="match status" value="1"/>
</dbReference>
<keyword evidence="7" id="KW-1185">Reference proteome</keyword>
<dbReference type="CDD" id="cd08432">
    <property type="entry name" value="PBP2_GcdR_TrpI_HvrB_AmpR_like"/>
    <property type="match status" value="1"/>
</dbReference>
<dbReference type="EMBL" id="JAUZEE010000011">
    <property type="protein sequence ID" value="MDP4302415.1"/>
    <property type="molecule type" value="Genomic_DNA"/>
</dbReference>
<accession>A0ABT9G7L3</accession>
<evidence type="ECO:0000313" key="6">
    <source>
        <dbReference type="EMBL" id="MDP4302415.1"/>
    </source>
</evidence>
<keyword evidence="4" id="KW-0804">Transcription</keyword>
<evidence type="ECO:0000256" key="2">
    <source>
        <dbReference type="ARBA" id="ARBA00023015"/>
    </source>
</evidence>
<keyword evidence="2" id="KW-0805">Transcription regulation</keyword>
<protein>
    <submittedName>
        <fullName evidence="6">LysR substrate-binding domain-containing protein</fullName>
    </submittedName>
</protein>
<gene>
    <name evidence="6" type="ORF">Q8X39_17390</name>
</gene>
<dbReference type="InterPro" id="IPR005119">
    <property type="entry name" value="LysR_subst-bd"/>
</dbReference>
<dbReference type="PROSITE" id="PS50931">
    <property type="entry name" value="HTH_LYSR"/>
    <property type="match status" value="1"/>
</dbReference>
<reference evidence="6 7" key="1">
    <citation type="submission" date="2023-08" db="EMBL/GenBank/DDBJ databases">
        <authorList>
            <person name="Roldan D.M."/>
            <person name="Menes R.J."/>
        </authorList>
    </citation>
    <scope>NUCLEOTIDE SEQUENCE [LARGE SCALE GENOMIC DNA]</scope>
    <source>
        <strain evidence="6 7">CCM 2812</strain>
    </source>
</reference>
<evidence type="ECO:0000259" key="5">
    <source>
        <dbReference type="PROSITE" id="PS50931"/>
    </source>
</evidence>
<dbReference type="PRINTS" id="PR00039">
    <property type="entry name" value="HTHLYSR"/>
</dbReference>
<dbReference type="PANTHER" id="PTHR30537:SF74">
    <property type="entry name" value="HTH-TYPE TRANSCRIPTIONAL REGULATOR TRPI"/>
    <property type="match status" value="1"/>
</dbReference>
<dbReference type="RefSeq" id="WP_305750953.1">
    <property type="nucleotide sequence ID" value="NZ_JAUZEE010000011.1"/>
</dbReference>
<dbReference type="Proteomes" id="UP001235760">
    <property type="component" value="Unassembled WGS sequence"/>
</dbReference>
<dbReference type="Gene3D" id="1.10.10.10">
    <property type="entry name" value="Winged helix-like DNA-binding domain superfamily/Winged helix DNA-binding domain"/>
    <property type="match status" value="1"/>
</dbReference>
<proteinExistence type="inferred from homology"/>
<dbReference type="InterPro" id="IPR000847">
    <property type="entry name" value="LysR_HTH_N"/>
</dbReference>
<sequence>MSNPIRTRPLSLTFLRAFEAVARLLSFRLAGEELFLTQSAISRQIKGLEDELGAQLFERDTRQVALTAAGATLLRAVQPMLERLDGSVRQIRSASARPRVAITTFASFATLWLIPRLDAFQRAHPALDIRIAATDTLDDLEGHDIDLALRYGRVADRPADAVTLFGDVLAPVVSPWLLDRARRGEAPPLRQPADLAGYTLLEIDDPPATPSTAWRGWSHWLGQRGLDTLQPRNWLSFNYDHQRVQAAQAGQGVVLGRLPLIADALARGELVEPFDASAREAVPCAYWLMVAPASSERAEVRRLSDWLTAQAAEVRQRVPGA</sequence>
<dbReference type="Pfam" id="PF00126">
    <property type="entry name" value="HTH_1"/>
    <property type="match status" value="1"/>
</dbReference>
<comment type="similarity">
    <text evidence="1">Belongs to the LysR transcriptional regulatory family.</text>
</comment>
<dbReference type="InterPro" id="IPR058163">
    <property type="entry name" value="LysR-type_TF_proteobact-type"/>
</dbReference>
<feature type="domain" description="HTH lysR-type" evidence="5">
    <location>
        <begin position="12"/>
        <end position="67"/>
    </location>
</feature>
<evidence type="ECO:0000313" key="7">
    <source>
        <dbReference type="Proteomes" id="UP001235760"/>
    </source>
</evidence>
<dbReference type="InterPro" id="IPR036388">
    <property type="entry name" value="WH-like_DNA-bd_sf"/>
</dbReference>
<dbReference type="SUPFAM" id="SSF46785">
    <property type="entry name" value="Winged helix' DNA-binding domain"/>
    <property type="match status" value="1"/>
</dbReference>
<evidence type="ECO:0000256" key="4">
    <source>
        <dbReference type="ARBA" id="ARBA00023163"/>
    </source>
</evidence>
<dbReference type="InterPro" id="IPR036390">
    <property type="entry name" value="WH_DNA-bd_sf"/>
</dbReference>
<name>A0ABT9G7L3_LEPDI</name>
<organism evidence="6 7">
    <name type="scientific">Leptothrix discophora</name>
    <dbReference type="NCBI Taxonomy" id="89"/>
    <lineage>
        <taxon>Bacteria</taxon>
        <taxon>Pseudomonadati</taxon>
        <taxon>Pseudomonadota</taxon>
        <taxon>Betaproteobacteria</taxon>
        <taxon>Burkholderiales</taxon>
        <taxon>Sphaerotilaceae</taxon>
        <taxon>Leptothrix</taxon>
    </lineage>
</organism>